<evidence type="ECO:0000256" key="2">
    <source>
        <dbReference type="ARBA" id="ARBA00004286"/>
    </source>
</evidence>
<proteinExistence type="predicted"/>
<keyword evidence="4" id="KW-0539">Nucleus</keyword>
<reference evidence="7" key="2">
    <citation type="journal article" date="2023" name="IMA Fungus">
        <title>Comparative genomic study of the Penicillium genus elucidates a diverse pangenome and 15 lateral gene transfer events.</title>
        <authorList>
            <person name="Petersen C."/>
            <person name="Sorensen T."/>
            <person name="Nielsen M.R."/>
            <person name="Sondergaard T.E."/>
            <person name="Sorensen J.L."/>
            <person name="Fitzpatrick D.A."/>
            <person name="Frisvad J.C."/>
            <person name="Nielsen K.L."/>
        </authorList>
    </citation>
    <scope>NUCLEOTIDE SEQUENCE</scope>
    <source>
        <strain evidence="7">IBT 29495</strain>
    </source>
</reference>
<dbReference type="GO" id="GO:0005694">
    <property type="term" value="C:chromosome"/>
    <property type="evidence" value="ECO:0007669"/>
    <property type="project" value="UniProtKB-SubCell"/>
</dbReference>
<dbReference type="PANTHER" id="PTHR48225:SF7">
    <property type="entry name" value="MEIOSIS-SPECIFIC PROTEIN HOP1"/>
    <property type="match status" value="1"/>
</dbReference>
<evidence type="ECO:0000256" key="1">
    <source>
        <dbReference type="ARBA" id="ARBA00004123"/>
    </source>
</evidence>
<keyword evidence="7" id="KW-0238">DNA-binding</keyword>
<reference evidence="7" key="1">
    <citation type="submission" date="2022-12" db="EMBL/GenBank/DDBJ databases">
        <authorList>
            <person name="Petersen C."/>
        </authorList>
    </citation>
    <scope>NUCLEOTIDE SEQUENCE</scope>
    <source>
        <strain evidence="7">IBT 29495</strain>
    </source>
</reference>
<dbReference type="AlphaFoldDB" id="A0A9W9XV62"/>
<dbReference type="GO" id="GO:0007130">
    <property type="term" value="P:synaptonemal complex assembly"/>
    <property type="evidence" value="ECO:0007669"/>
    <property type="project" value="TreeGrafter"/>
</dbReference>
<comment type="subcellular location">
    <subcellularLocation>
        <location evidence="2">Chromosome</location>
    </subcellularLocation>
    <subcellularLocation>
        <location evidence="1">Nucleus</location>
    </subcellularLocation>
</comment>
<protein>
    <submittedName>
        <fullName evidence="7">DNA-binding HORMA</fullName>
    </submittedName>
</protein>
<sequence length="357" mass="40209">MSRPKKTVALGAVSEFGTLRLEIQADKIHQFPVIIASLLYMRGLLPMDAFGQRILREKRFHERYLYFVKGKASGNFACNRTEYVPICVFERHMSGEADQFLDLLLTVITDKSSPNKGLEPYTFTFDNSGERGTADRLTNGSRMDLISPNDERARMRNMIFEGKTLLRRLSTMCAESPALPDERSLGIHVFYKPECPGSYNIPGLTGSQDDTIEYPRTSYWKRTRRFHGSIDSGFHTVGLRVNSLLSTSPDGEAHFPSVEEANFIAVLRSDEVGIPTPAQMLLDVVEKIYVSTDGSTSTNTYDAVIPEKELKELSYTPARHQDGGDTFSKPTVTARTVDYVQNRHDATEKLDEENKDN</sequence>
<dbReference type="PROSITE" id="PS50815">
    <property type="entry name" value="HORMA"/>
    <property type="match status" value="1"/>
</dbReference>
<evidence type="ECO:0000256" key="4">
    <source>
        <dbReference type="ARBA" id="ARBA00023242"/>
    </source>
</evidence>
<dbReference type="PANTHER" id="PTHR48225">
    <property type="entry name" value="HORMA DOMAIN-CONTAINING PROTEIN 1"/>
    <property type="match status" value="1"/>
</dbReference>
<comment type="caution">
    <text evidence="7">The sequence shown here is derived from an EMBL/GenBank/DDBJ whole genome shotgun (WGS) entry which is preliminary data.</text>
</comment>
<accession>A0A9W9XV62</accession>
<dbReference type="GO" id="GO:0003677">
    <property type="term" value="F:DNA binding"/>
    <property type="evidence" value="ECO:0007669"/>
    <property type="project" value="UniProtKB-KW"/>
</dbReference>
<dbReference type="InterPro" id="IPR003511">
    <property type="entry name" value="HORMA_dom"/>
</dbReference>
<evidence type="ECO:0000259" key="6">
    <source>
        <dbReference type="PROSITE" id="PS50815"/>
    </source>
</evidence>
<dbReference type="GO" id="GO:0005634">
    <property type="term" value="C:nucleus"/>
    <property type="evidence" value="ECO:0007669"/>
    <property type="project" value="UniProtKB-SubCell"/>
</dbReference>
<dbReference type="Gene3D" id="3.30.900.10">
    <property type="entry name" value="HORMA domain"/>
    <property type="match status" value="1"/>
</dbReference>
<keyword evidence="8" id="KW-1185">Reference proteome</keyword>
<evidence type="ECO:0000256" key="5">
    <source>
        <dbReference type="ARBA" id="ARBA00023254"/>
    </source>
</evidence>
<dbReference type="SUPFAM" id="SSF56019">
    <property type="entry name" value="The spindle assembly checkpoint protein mad2"/>
    <property type="match status" value="1"/>
</dbReference>
<name>A0A9W9XV62_9EURO</name>
<dbReference type="Proteomes" id="UP001149954">
    <property type="component" value="Unassembled WGS sequence"/>
</dbReference>
<dbReference type="GO" id="GO:0051598">
    <property type="term" value="P:meiotic recombination checkpoint signaling"/>
    <property type="evidence" value="ECO:0007669"/>
    <property type="project" value="TreeGrafter"/>
</dbReference>
<dbReference type="InterPro" id="IPR036570">
    <property type="entry name" value="HORMA_dom_sf"/>
</dbReference>
<gene>
    <name evidence="7" type="ORF">N7463_006823</name>
</gene>
<organism evidence="7 8">
    <name type="scientific">Penicillium fimorum</name>
    <dbReference type="NCBI Taxonomy" id="1882269"/>
    <lineage>
        <taxon>Eukaryota</taxon>
        <taxon>Fungi</taxon>
        <taxon>Dikarya</taxon>
        <taxon>Ascomycota</taxon>
        <taxon>Pezizomycotina</taxon>
        <taxon>Eurotiomycetes</taxon>
        <taxon>Eurotiomycetidae</taxon>
        <taxon>Eurotiales</taxon>
        <taxon>Aspergillaceae</taxon>
        <taxon>Penicillium</taxon>
    </lineage>
</organism>
<evidence type="ECO:0000256" key="3">
    <source>
        <dbReference type="ARBA" id="ARBA00022454"/>
    </source>
</evidence>
<feature type="domain" description="HORMA" evidence="6">
    <location>
        <begin position="21"/>
        <end position="241"/>
    </location>
</feature>
<dbReference type="OrthoDB" id="1928087at2759"/>
<evidence type="ECO:0000313" key="8">
    <source>
        <dbReference type="Proteomes" id="UP001149954"/>
    </source>
</evidence>
<dbReference type="EMBL" id="JAPWDS010000003">
    <property type="protein sequence ID" value="KAJ5503949.1"/>
    <property type="molecule type" value="Genomic_DNA"/>
</dbReference>
<dbReference type="InterPro" id="IPR051294">
    <property type="entry name" value="HORMA_MeioticProgression"/>
</dbReference>
<keyword evidence="3" id="KW-0158">Chromosome</keyword>
<evidence type="ECO:0000313" key="7">
    <source>
        <dbReference type="EMBL" id="KAJ5503949.1"/>
    </source>
</evidence>
<dbReference type="Pfam" id="PF02301">
    <property type="entry name" value="HORMA"/>
    <property type="match status" value="1"/>
</dbReference>
<keyword evidence="5" id="KW-0469">Meiosis</keyword>